<sequence length="47" mass="5354">MFDVCTATNTILIETCFNGANNVTDTSEETEAQYQLISRNFIPIYFN</sequence>
<accession>X1T158</accession>
<dbReference type="AlphaFoldDB" id="X1T158"/>
<protein>
    <submittedName>
        <fullName evidence="1">Uncharacterized protein</fullName>
    </submittedName>
</protein>
<reference evidence="1" key="1">
    <citation type="journal article" date="2014" name="Front. Microbiol.">
        <title>High frequency of phylogenetically diverse reductive dehalogenase-homologous genes in deep subseafloor sedimentary metagenomes.</title>
        <authorList>
            <person name="Kawai M."/>
            <person name="Futagami T."/>
            <person name="Toyoda A."/>
            <person name="Takaki Y."/>
            <person name="Nishi S."/>
            <person name="Hori S."/>
            <person name="Arai W."/>
            <person name="Tsubouchi T."/>
            <person name="Morono Y."/>
            <person name="Uchiyama I."/>
            <person name="Ito T."/>
            <person name="Fujiyama A."/>
            <person name="Inagaki F."/>
            <person name="Takami H."/>
        </authorList>
    </citation>
    <scope>NUCLEOTIDE SEQUENCE</scope>
    <source>
        <strain evidence="1">Expedition CK06-06</strain>
    </source>
</reference>
<comment type="caution">
    <text evidence="1">The sequence shown here is derived from an EMBL/GenBank/DDBJ whole genome shotgun (WGS) entry which is preliminary data.</text>
</comment>
<organism evidence="1">
    <name type="scientific">marine sediment metagenome</name>
    <dbReference type="NCBI Taxonomy" id="412755"/>
    <lineage>
        <taxon>unclassified sequences</taxon>
        <taxon>metagenomes</taxon>
        <taxon>ecological metagenomes</taxon>
    </lineage>
</organism>
<evidence type="ECO:0000313" key="1">
    <source>
        <dbReference type="EMBL" id="GAI85116.1"/>
    </source>
</evidence>
<dbReference type="EMBL" id="BARW01012551">
    <property type="protein sequence ID" value="GAI85116.1"/>
    <property type="molecule type" value="Genomic_DNA"/>
</dbReference>
<proteinExistence type="predicted"/>
<feature type="non-terminal residue" evidence="1">
    <location>
        <position position="47"/>
    </location>
</feature>
<gene>
    <name evidence="1" type="ORF">S12H4_23568</name>
</gene>
<name>X1T158_9ZZZZ</name>